<dbReference type="Pfam" id="PF00135">
    <property type="entry name" value="COesterase"/>
    <property type="match status" value="1"/>
</dbReference>
<gene>
    <name evidence="5" type="ORF">BT63DRAFT_119049</name>
</gene>
<dbReference type="EMBL" id="MU004245">
    <property type="protein sequence ID" value="KAF2663439.1"/>
    <property type="molecule type" value="Genomic_DNA"/>
</dbReference>
<organism evidence="5 6">
    <name type="scientific">Microthyrium microscopicum</name>
    <dbReference type="NCBI Taxonomy" id="703497"/>
    <lineage>
        <taxon>Eukaryota</taxon>
        <taxon>Fungi</taxon>
        <taxon>Dikarya</taxon>
        <taxon>Ascomycota</taxon>
        <taxon>Pezizomycotina</taxon>
        <taxon>Dothideomycetes</taxon>
        <taxon>Dothideomycetes incertae sedis</taxon>
        <taxon>Microthyriales</taxon>
        <taxon>Microthyriaceae</taxon>
        <taxon>Microthyrium</taxon>
    </lineage>
</organism>
<comment type="similarity">
    <text evidence="1 3">Belongs to the type-B carboxylesterase/lipase family.</text>
</comment>
<dbReference type="InterPro" id="IPR002018">
    <property type="entry name" value="CarbesteraseB"/>
</dbReference>
<keyword evidence="2 3" id="KW-0378">Hydrolase</keyword>
<dbReference type="PROSITE" id="PS00122">
    <property type="entry name" value="CARBOXYLESTERASE_B_1"/>
    <property type="match status" value="1"/>
</dbReference>
<dbReference type="InterPro" id="IPR050309">
    <property type="entry name" value="Type-B_Carboxylest/Lipase"/>
</dbReference>
<dbReference type="PANTHER" id="PTHR11559">
    <property type="entry name" value="CARBOXYLESTERASE"/>
    <property type="match status" value="1"/>
</dbReference>
<feature type="chain" id="PRO_5025715641" description="Carboxylic ester hydrolase" evidence="3">
    <location>
        <begin position="17"/>
        <end position="566"/>
    </location>
</feature>
<reference evidence="5" key="1">
    <citation type="journal article" date="2020" name="Stud. Mycol.">
        <title>101 Dothideomycetes genomes: a test case for predicting lifestyles and emergence of pathogens.</title>
        <authorList>
            <person name="Haridas S."/>
            <person name="Albert R."/>
            <person name="Binder M."/>
            <person name="Bloem J."/>
            <person name="Labutti K."/>
            <person name="Salamov A."/>
            <person name="Andreopoulos B."/>
            <person name="Baker S."/>
            <person name="Barry K."/>
            <person name="Bills G."/>
            <person name="Bluhm B."/>
            <person name="Cannon C."/>
            <person name="Castanera R."/>
            <person name="Culley D."/>
            <person name="Daum C."/>
            <person name="Ezra D."/>
            <person name="Gonzalez J."/>
            <person name="Henrissat B."/>
            <person name="Kuo A."/>
            <person name="Liang C."/>
            <person name="Lipzen A."/>
            <person name="Lutzoni F."/>
            <person name="Magnuson J."/>
            <person name="Mondo S."/>
            <person name="Nolan M."/>
            <person name="Ohm R."/>
            <person name="Pangilinan J."/>
            <person name="Park H.-J."/>
            <person name="Ramirez L."/>
            <person name="Alfaro M."/>
            <person name="Sun H."/>
            <person name="Tritt A."/>
            <person name="Yoshinaga Y."/>
            <person name="Zwiers L.-H."/>
            <person name="Turgeon B."/>
            <person name="Goodwin S."/>
            <person name="Spatafora J."/>
            <person name="Crous P."/>
            <person name="Grigoriev I."/>
        </authorList>
    </citation>
    <scope>NUCLEOTIDE SEQUENCE</scope>
    <source>
        <strain evidence="5">CBS 115976</strain>
    </source>
</reference>
<evidence type="ECO:0000256" key="3">
    <source>
        <dbReference type="RuleBase" id="RU361235"/>
    </source>
</evidence>
<feature type="signal peptide" evidence="3">
    <location>
        <begin position="1"/>
        <end position="16"/>
    </location>
</feature>
<protein>
    <recommendedName>
        <fullName evidence="3">Carboxylic ester hydrolase</fullName>
        <ecNumber evidence="3">3.1.1.-</ecNumber>
    </recommendedName>
</protein>
<evidence type="ECO:0000313" key="5">
    <source>
        <dbReference type="EMBL" id="KAF2663439.1"/>
    </source>
</evidence>
<feature type="domain" description="Carboxylesterase type B" evidence="4">
    <location>
        <begin position="30"/>
        <end position="405"/>
    </location>
</feature>
<name>A0A6A6TTP8_9PEZI</name>
<evidence type="ECO:0000256" key="1">
    <source>
        <dbReference type="ARBA" id="ARBA00005964"/>
    </source>
</evidence>
<dbReference type="PROSITE" id="PS00941">
    <property type="entry name" value="CARBOXYLESTERASE_B_2"/>
    <property type="match status" value="1"/>
</dbReference>
<sequence length="566" mass="60759">MRLLWTICVLAHAVSALPQSPTATAASALPTIKLPYGTWRATSYNATTQVYVFKNIRFAAPPVGSLRFAKPAPPANNKTLQTGEYGPACPQVLPAGLLSGSVPGGALPPGIDPAQLVSGAKTFGEDCLFLDVYVPKKALDPYQWNGLPIVMWIYGGAYNFGSKEGGYDATPLIKMSGGNFIYVAGNYRLNAFGFLAGSTMEKEATPNAGLWDQYAVLEWIQSYGELFGGDTDDVSLWGESAGSGSIMHQLTAFGGKEKPLFHRALMQSSAFDMQIDRKGLLETQFQDVATRAGCGSNSTDVIACLRSVDWTVLQNATTGYVAALPGNKPGLGPAADGNFVRQHPALEIAAGKTIEGVETIINSHVINEPQIFLPANSTEDTFQAVVNLYWGTSQKAKAAIEAQYSLSKYGGDQAARIRALYQFSVFTCNSRFISAGFKTYNLQYARGTGLHGSDVSADFWDPNSPTAFLSLLSDPTFGSFATSFQSYLVSHALTGDPNEKRDNGTIQWPLVKYGPIFTPVLNASDTGFALISDQENKAVDCDFWKDLAAGMTDDLGECSLLMTTIL</sequence>
<evidence type="ECO:0000313" key="6">
    <source>
        <dbReference type="Proteomes" id="UP000799302"/>
    </source>
</evidence>
<dbReference type="Proteomes" id="UP000799302">
    <property type="component" value="Unassembled WGS sequence"/>
</dbReference>
<dbReference type="SUPFAM" id="SSF53474">
    <property type="entry name" value="alpha/beta-Hydrolases"/>
    <property type="match status" value="1"/>
</dbReference>
<evidence type="ECO:0000256" key="2">
    <source>
        <dbReference type="ARBA" id="ARBA00022801"/>
    </source>
</evidence>
<dbReference type="EC" id="3.1.1.-" evidence="3"/>
<dbReference type="InterPro" id="IPR019819">
    <property type="entry name" value="Carboxylesterase_B_CS"/>
</dbReference>
<proteinExistence type="inferred from homology"/>
<dbReference type="GO" id="GO:0016787">
    <property type="term" value="F:hydrolase activity"/>
    <property type="evidence" value="ECO:0007669"/>
    <property type="project" value="UniProtKB-KW"/>
</dbReference>
<evidence type="ECO:0000259" key="4">
    <source>
        <dbReference type="Pfam" id="PF00135"/>
    </source>
</evidence>
<dbReference type="InterPro" id="IPR029058">
    <property type="entry name" value="AB_hydrolase_fold"/>
</dbReference>
<dbReference type="AlphaFoldDB" id="A0A6A6TTP8"/>
<dbReference type="Gene3D" id="3.40.50.1820">
    <property type="entry name" value="alpha/beta hydrolase"/>
    <property type="match status" value="1"/>
</dbReference>
<accession>A0A6A6TTP8</accession>
<dbReference type="OrthoDB" id="408631at2759"/>
<keyword evidence="6" id="KW-1185">Reference proteome</keyword>
<keyword evidence="3" id="KW-0732">Signal</keyword>
<dbReference type="InterPro" id="IPR019826">
    <property type="entry name" value="Carboxylesterase_B_AS"/>
</dbReference>